<reference evidence="1 2" key="1">
    <citation type="journal article" date="2004" name="Syst. Appl. Microbiol.">
        <title>Cryptoendolithic actinomycetes from antarctic sandstone rock samples: Micromonospora endolithica sp. nov. and two isolates related to Micromonospora coerulea Jensen 1932.</title>
        <authorList>
            <person name="Hirsch P."/>
            <person name="Mevs U."/>
            <person name="Kroppenstedt R.M."/>
            <person name="Schumann P."/>
            <person name="Stackebrandt E."/>
        </authorList>
    </citation>
    <scope>NUCLEOTIDE SEQUENCE [LARGE SCALE GENOMIC DNA]</scope>
    <source>
        <strain evidence="1 2">JCM 12677</strain>
    </source>
</reference>
<evidence type="ECO:0000313" key="1">
    <source>
        <dbReference type="EMBL" id="RKN49401.1"/>
    </source>
</evidence>
<comment type="caution">
    <text evidence="1">The sequence shown here is derived from an EMBL/GenBank/DDBJ whole genome shotgun (WGS) entry which is preliminary data.</text>
</comment>
<name>A0A3A9ZM76_9ACTN</name>
<dbReference type="EMBL" id="RBAK01000002">
    <property type="protein sequence ID" value="RKN49401.1"/>
    <property type="molecule type" value="Genomic_DNA"/>
</dbReference>
<organism evidence="1 2">
    <name type="scientific">Micromonospora endolithica</name>
    <dbReference type="NCBI Taxonomy" id="230091"/>
    <lineage>
        <taxon>Bacteria</taxon>
        <taxon>Bacillati</taxon>
        <taxon>Actinomycetota</taxon>
        <taxon>Actinomycetes</taxon>
        <taxon>Micromonosporales</taxon>
        <taxon>Micromonosporaceae</taxon>
        <taxon>Micromonospora</taxon>
    </lineage>
</organism>
<proteinExistence type="predicted"/>
<accession>A0A3A9ZM76</accession>
<dbReference type="SUPFAM" id="SSF48452">
    <property type="entry name" value="TPR-like"/>
    <property type="match status" value="2"/>
</dbReference>
<keyword evidence="2" id="KW-1185">Reference proteome</keyword>
<dbReference type="RefSeq" id="WP_120726554.1">
    <property type="nucleotide sequence ID" value="NZ_RBAK01000002.1"/>
</dbReference>
<protein>
    <recommendedName>
        <fullName evidence="3">Tetratricopeptide repeat protein</fullName>
    </recommendedName>
</protein>
<dbReference type="InterPro" id="IPR011990">
    <property type="entry name" value="TPR-like_helical_dom_sf"/>
</dbReference>
<evidence type="ECO:0000313" key="2">
    <source>
        <dbReference type="Proteomes" id="UP000281726"/>
    </source>
</evidence>
<dbReference type="OrthoDB" id="3332386at2"/>
<evidence type="ECO:0008006" key="3">
    <source>
        <dbReference type="Google" id="ProtNLM"/>
    </source>
</evidence>
<dbReference type="Gene3D" id="1.25.40.10">
    <property type="entry name" value="Tetratricopeptide repeat domain"/>
    <property type="match status" value="2"/>
</dbReference>
<dbReference type="Proteomes" id="UP000281726">
    <property type="component" value="Unassembled WGS sequence"/>
</dbReference>
<dbReference type="AlphaFoldDB" id="A0A3A9ZM76"/>
<gene>
    <name evidence="1" type="ORF">D7223_07870</name>
</gene>
<sequence length="561" mass="60018">MSLVVRIALLRPLARIRPRRWGPPLVEALVTRSHLVSGLPGGTARRAAAAEEAVAWGRRLVAAHPERHRVALARALVAQAGVPDDRPMADAVAQLTEAIGYVEDVPDRAALVALATARGLLARNRHATGDVREALRLALRARTTWAAAEPLGPDERMRRAVPLLVIGDCRTTLAHPAAALAVRQQTWDTYRQLSRWHRLRWTAVGARAAVDLADSLTATGRHREALDLLAASAPDRELLRSFAPEHGRPLGVAALLVEAVGRREAGEAEQAERAAATAVDQVRPLVDRAPGVDSGTLAGALRVHGQLLLASGRPDDGVARLVEAVEAARDRNEVELARALIPLAGEHIRAGRWEQTEPLLEELLAVCRQEEGELPEVFRPLLVDGLHLVLAVTAFARPDGSTVAPDTRVAGMTGVRAGREAVALARKLATADPVHRPTLGRSLFGLERALDRAGDVAGAAELLRECVAVRRELSAENPAAHLADLSQALGNLGNRLHRLGLLDEALEAHRESVAVIRTVDSGLPPAEIATALRNMARTLAALDRAGEAERAITEADALFDT</sequence>